<dbReference type="HOGENOM" id="CLU_013665_0_0_1"/>
<reference evidence="2" key="1">
    <citation type="journal article" date="2014" name="Proc. Natl. Acad. Sci. U.S.A.">
        <title>Extensive sampling of basidiomycete genomes demonstrates inadequacy of the white-rot/brown-rot paradigm for wood decay fungi.</title>
        <authorList>
            <person name="Riley R."/>
            <person name="Salamov A.A."/>
            <person name="Brown D.W."/>
            <person name="Nagy L.G."/>
            <person name="Floudas D."/>
            <person name="Held B.W."/>
            <person name="Levasseur A."/>
            <person name="Lombard V."/>
            <person name="Morin E."/>
            <person name="Otillar R."/>
            <person name="Lindquist E.A."/>
            <person name="Sun H."/>
            <person name="LaButti K.M."/>
            <person name="Schmutz J."/>
            <person name="Jabbour D."/>
            <person name="Luo H."/>
            <person name="Baker S.E."/>
            <person name="Pisabarro A.G."/>
            <person name="Walton J.D."/>
            <person name="Blanchette R.A."/>
            <person name="Henrissat B."/>
            <person name="Martin F."/>
            <person name="Cullen D."/>
            <person name="Hibbett D.S."/>
            <person name="Grigoriev I.V."/>
        </authorList>
    </citation>
    <scope>NUCLEOTIDE SEQUENCE [LARGE SCALE GENOMIC DNA]</scope>
    <source>
        <strain evidence="2">CBS 339.88</strain>
    </source>
</reference>
<proteinExistence type="predicted"/>
<dbReference type="Proteomes" id="UP000027222">
    <property type="component" value="Unassembled WGS sequence"/>
</dbReference>
<dbReference type="OrthoDB" id="5327923at2759"/>
<organism evidence="1 2">
    <name type="scientific">Galerina marginata (strain CBS 339.88)</name>
    <dbReference type="NCBI Taxonomy" id="685588"/>
    <lineage>
        <taxon>Eukaryota</taxon>
        <taxon>Fungi</taxon>
        <taxon>Dikarya</taxon>
        <taxon>Basidiomycota</taxon>
        <taxon>Agaricomycotina</taxon>
        <taxon>Agaricomycetes</taxon>
        <taxon>Agaricomycetidae</taxon>
        <taxon>Agaricales</taxon>
        <taxon>Agaricineae</taxon>
        <taxon>Strophariaceae</taxon>
        <taxon>Galerina</taxon>
    </lineage>
</organism>
<sequence length="625" mass="72280">MIRPDNSQLGKATPGGLQIWGETLFDFYSVNRLPGLFGQITHSSGSKLAAWMKKFGEADFVKARNFMLRAEEEDEPRLIEPCDIARLIKDEEHIWPMQTGKRSWVRKVGKGKGMEREFWQLPEPVIARQLDLQIYLQQSTLPPRLIVHDPWKILNVSEYCHIEDQETVSWNQKEDIQYVYKLKTSERYTSRKDKDDKELKEDEARRKKELETFLADPHSRNRLPSGYMIPVGDEKPGPAKPPIFVVLPFLHNRKTPKEAHLYIHPAGKIGEGNHSVVYNVEWELPRNYLVDEEICHRCVMEDVQKTLEEEDGPNGKHRHPKWDTLSGGYVPETKTKAPVVLPMKIGGEDATMQRYLFSDGDYSVDLKYEGPYRVVKSRVGYQDLSKAPYCEHLRALHSSIHPLTAKVHVAAKLSLEGDDHLAREAENYQAFPRHFFEHWSGFNVVPPIWDPVPVGPIVPQYYGYYVPEDKVSKYDVKAMEKSEEDMDVDEQQPQPLRKIKQPYLSPILLLENCGSPIQPEELSVDDISECGSLVHRFAEEEWVHGSIAKRNILKQPGPLSAWPIQRTMNAMRREGLGEQWSFRLIDFGRSFNPKTRNVQEREVINLLRNERATATGWVQEWKTLN</sequence>
<dbReference type="STRING" id="685588.A0A067SX22"/>
<keyword evidence="2" id="KW-1185">Reference proteome</keyword>
<name>A0A067SX22_GALM3</name>
<evidence type="ECO:0008006" key="3">
    <source>
        <dbReference type="Google" id="ProtNLM"/>
    </source>
</evidence>
<evidence type="ECO:0000313" key="2">
    <source>
        <dbReference type="Proteomes" id="UP000027222"/>
    </source>
</evidence>
<dbReference type="EMBL" id="KL142389">
    <property type="protein sequence ID" value="KDR72254.1"/>
    <property type="molecule type" value="Genomic_DNA"/>
</dbReference>
<gene>
    <name evidence="1" type="ORF">GALMADRAFT_74168</name>
</gene>
<accession>A0A067SX22</accession>
<dbReference type="AlphaFoldDB" id="A0A067SX22"/>
<protein>
    <recommendedName>
        <fullName evidence="3">Protein kinase domain-containing protein</fullName>
    </recommendedName>
</protein>
<evidence type="ECO:0000313" key="1">
    <source>
        <dbReference type="EMBL" id="KDR72254.1"/>
    </source>
</evidence>